<evidence type="ECO:0000259" key="8">
    <source>
        <dbReference type="PROSITE" id="PS51405"/>
    </source>
</evidence>
<sequence>MKPSTIFFLLPFAIAHPNGGFSHLPWHLPVAGDVRSPCPGLNVLANHNILPHDGKNITEPVIRNALSAAYNLDPAFSSQLFFQALATADDPNGTSWTLADIRKHDIIEIDGSLSRADAAQGDNYNFNSTLWAQAKSFWHGDALIAVQSAADASSARVKTAKETNPDFGIPEELVFTRTGPWGLLISIFGNQQEAVVQKERIEMVFEQEKLPLNLGWKRSGEVLDAEGVGVVAGMVFDASTIPEILAGDGGAVKRGAESYGFTRHF</sequence>
<evidence type="ECO:0000256" key="5">
    <source>
        <dbReference type="ARBA" id="ARBA00023002"/>
    </source>
</evidence>
<proteinExistence type="inferred from homology"/>
<dbReference type="PANTHER" id="PTHR33577">
    <property type="entry name" value="STERIGMATOCYSTIN BIOSYNTHESIS PEROXIDASE STCC-RELATED"/>
    <property type="match status" value="1"/>
</dbReference>
<dbReference type="PANTHER" id="PTHR33577:SF9">
    <property type="entry name" value="PEROXIDASE STCC"/>
    <property type="match status" value="1"/>
</dbReference>
<dbReference type="OrthoDB" id="407298at2759"/>
<keyword evidence="3" id="KW-0349">Heme</keyword>
<dbReference type="STRING" id="1448308.A0A2T2NRC5"/>
<evidence type="ECO:0000313" key="10">
    <source>
        <dbReference type="Proteomes" id="UP000240883"/>
    </source>
</evidence>
<evidence type="ECO:0000256" key="6">
    <source>
        <dbReference type="ARBA" id="ARBA00023004"/>
    </source>
</evidence>
<dbReference type="InterPro" id="IPR000028">
    <property type="entry name" value="Chloroperoxidase"/>
</dbReference>
<dbReference type="InterPro" id="IPR036851">
    <property type="entry name" value="Chloroperoxidase-like_sf"/>
</dbReference>
<dbReference type="Pfam" id="PF01328">
    <property type="entry name" value="Peroxidase_2"/>
    <property type="match status" value="1"/>
</dbReference>
<keyword evidence="4" id="KW-0479">Metal-binding</keyword>
<evidence type="ECO:0000256" key="7">
    <source>
        <dbReference type="ARBA" id="ARBA00025795"/>
    </source>
</evidence>
<feature type="domain" description="Heme haloperoxidase family profile" evidence="8">
    <location>
        <begin position="22"/>
        <end position="246"/>
    </location>
</feature>
<gene>
    <name evidence="9" type="ORF">BS50DRAFT_675708</name>
</gene>
<keyword evidence="6" id="KW-0408">Iron</keyword>
<evidence type="ECO:0000256" key="1">
    <source>
        <dbReference type="ARBA" id="ARBA00001970"/>
    </source>
</evidence>
<evidence type="ECO:0000256" key="4">
    <source>
        <dbReference type="ARBA" id="ARBA00022723"/>
    </source>
</evidence>
<dbReference type="SUPFAM" id="SSF47571">
    <property type="entry name" value="Cloroperoxidase"/>
    <property type="match status" value="1"/>
</dbReference>
<protein>
    <submittedName>
        <fullName evidence="9">Cloroperoxidase</fullName>
    </submittedName>
</protein>
<keyword evidence="5" id="KW-0560">Oxidoreductase</keyword>
<evidence type="ECO:0000313" key="9">
    <source>
        <dbReference type="EMBL" id="PSN67638.1"/>
    </source>
</evidence>
<organism evidence="9 10">
    <name type="scientific">Corynespora cassiicola Philippines</name>
    <dbReference type="NCBI Taxonomy" id="1448308"/>
    <lineage>
        <taxon>Eukaryota</taxon>
        <taxon>Fungi</taxon>
        <taxon>Dikarya</taxon>
        <taxon>Ascomycota</taxon>
        <taxon>Pezizomycotina</taxon>
        <taxon>Dothideomycetes</taxon>
        <taxon>Pleosporomycetidae</taxon>
        <taxon>Pleosporales</taxon>
        <taxon>Corynesporascaceae</taxon>
        <taxon>Corynespora</taxon>
    </lineage>
</organism>
<keyword evidence="10" id="KW-1185">Reference proteome</keyword>
<keyword evidence="2 9" id="KW-0575">Peroxidase</keyword>
<dbReference type="GO" id="GO:0046872">
    <property type="term" value="F:metal ion binding"/>
    <property type="evidence" value="ECO:0007669"/>
    <property type="project" value="UniProtKB-KW"/>
</dbReference>
<name>A0A2T2NRC5_CORCC</name>
<accession>A0A2T2NRC5</accession>
<comment type="similarity">
    <text evidence="7">Belongs to the chloroperoxidase family.</text>
</comment>
<dbReference type="GO" id="GO:0004601">
    <property type="term" value="F:peroxidase activity"/>
    <property type="evidence" value="ECO:0007669"/>
    <property type="project" value="UniProtKB-KW"/>
</dbReference>
<comment type="cofactor">
    <cofactor evidence="1">
        <name>heme b</name>
        <dbReference type="ChEBI" id="CHEBI:60344"/>
    </cofactor>
</comment>
<dbReference type="PROSITE" id="PS51405">
    <property type="entry name" value="HEME_HALOPEROXIDASE"/>
    <property type="match status" value="1"/>
</dbReference>
<evidence type="ECO:0000256" key="3">
    <source>
        <dbReference type="ARBA" id="ARBA00022617"/>
    </source>
</evidence>
<dbReference type="AlphaFoldDB" id="A0A2T2NRC5"/>
<dbReference type="Gene3D" id="1.10.489.10">
    <property type="entry name" value="Chloroperoxidase-like"/>
    <property type="match status" value="1"/>
</dbReference>
<dbReference type="Proteomes" id="UP000240883">
    <property type="component" value="Unassembled WGS sequence"/>
</dbReference>
<reference evidence="9 10" key="1">
    <citation type="journal article" date="2018" name="Front. Microbiol.">
        <title>Genome-Wide Analysis of Corynespora cassiicola Leaf Fall Disease Putative Effectors.</title>
        <authorList>
            <person name="Lopez D."/>
            <person name="Ribeiro S."/>
            <person name="Label P."/>
            <person name="Fumanal B."/>
            <person name="Venisse J.S."/>
            <person name="Kohler A."/>
            <person name="de Oliveira R.R."/>
            <person name="Labutti K."/>
            <person name="Lipzen A."/>
            <person name="Lail K."/>
            <person name="Bauer D."/>
            <person name="Ohm R.A."/>
            <person name="Barry K.W."/>
            <person name="Spatafora J."/>
            <person name="Grigoriev I.V."/>
            <person name="Martin F.M."/>
            <person name="Pujade-Renaud V."/>
        </authorList>
    </citation>
    <scope>NUCLEOTIDE SEQUENCE [LARGE SCALE GENOMIC DNA]</scope>
    <source>
        <strain evidence="9 10">Philippines</strain>
    </source>
</reference>
<dbReference type="EMBL" id="KZ678134">
    <property type="protein sequence ID" value="PSN67638.1"/>
    <property type="molecule type" value="Genomic_DNA"/>
</dbReference>
<evidence type="ECO:0000256" key="2">
    <source>
        <dbReference type="ARBA" id="ARBA00022559"/>
    </source>
</evidence>